<dbReference type="PANTHER" id="PTHR43178">
    <property type="entry name" value="DIHYDROLIPOAMIDE ACETYLTRANSFERASE COMPONENT OF PYRUVATE DEHYDROGENASE COMPLEX"/>
    <property type="match status" value="1"/>
</dbReference>
<evidence type="ECO:0000313" key="11">
    <source>
        <dbReference type="Proteomes" id="UP001236663"/>
    </source>
</evidence>
<dbReference type="Pfam" id="PF00198">
    <property type="entry name" value="2-oxoacid_dh"/>
    <property type="match status" value="1"/>
</dbReference>
<dbReference type="Gene3D" id="4.10.320.10">
    <property type="entry name" value="E3-binding domain"/>
    <property type="match status" value="1"/>
</dbReference>
<keyword evidence="5 7" id="KW-0450">Lipoyl</keyword>
<dbReference type="RefSeq" id="WP_163383330.1">
    <property type="nucleotide sequence ID" value="NZ_JAUFQS010000047.1"/>
</dbReference>
<comment type="caution">
    <text evidence="10">The sequence shown here is derived from an EMBL/GenBank/DDBJ whole genome shotgun (WGS) entry which is preliminary data.</text>
</comment>
<accession>A0ABT8CCC6</accession>
<dbReference type="Pfam" id="PF02817">
    <property type="entry name" value="E3_binding"/>
    <property type="match status" value="1"/>
</dbReference>
<keyword evidence="11" id="KW-1185">Reference proteome</keyword>
<comment type="subunit">
    <text evidence="3">Forms a 24-polypeptide structural core with octahedral symmetry.</text>
</comment>
<name>A0ABT8CCC6_9BACT</name>
<evidence type="ECO:0000259" key="9">
    <source>
        <dbReference type="PROSITE" id="PS51826"/>
    </source>
</evidence>
<gene>
    <name evidence="10" type="ORF">QWZ15_20235</name>
</gene>
<evidence type="ECO:0000313" key="10">
    <source>
        <dbReference type="EMBL" id="MDN3690161.1"/>
    </source>
</evidence>
<proteinExistence type="inferred from homology"/>
<dbReference type="SUPFAM" id="SSF51230">
    <property type="entry name" value="Single hybrid motif"/>
    <property type="match status" value="1"/>
</dbReference>
<evidence type="ECO:0000259" key="8">
    <source>
        <dbReference type="PROSITE" id="PS50968"/>
    </source>
</evidence>
<dbReference type="EMBL" id="JAUFQS010000047">
    <property type="protein sequence ID" value="MDN3690161.1"/>
    <property type="molecule type" value="Genomic_DNA"/>
</dbReference>
<dbReference type="PROSITE" id="PS50968">
    <property type="entry name" value="BIOTINYL_LIPOYL"/>
    <property type="match status" value="1"/>
</dbReference>
<dbReference type="PANTHER" id="PTHR43178:SF5">
    <property type="entry name" value="LIPOAMIDE ACYLTRANSFERASE COMPONENT OF BRANCHED-CHAIN ALPHA-KETO ACID DEHYDROGENASE COMPLEX, MITOCHONDRIAL"/>
    <property type="match status" value="1"/>
</dbReference>
<dbReference type="InterPro" id="IPR036625">
    <property type="entry name" value="E3-bd_dom_sf"/>
</dbReference>
<evidence type="ECO:0000256" key="3">
    <source>
        <dbReference type="ARBA" id="ARBA00011484"/>
    </source>
</evidence>
<dbReference type="CDD" id="cd06849">
    <property type="entry name" value="lipoyl_domain"/>
    <property type="match status" value="1"/>
</dbReference>
<evidence type="ECO:0000256" key="5">
    <source>
        <dbReference type="ARBA" id="ARBA00022823"/>
    </source>
</evidence>
<dbReference type="Pfam" id="PF00364">
    <property type="entry name" value="Biotin_lipoyl"/>
    <property type="match status" value="1"/>
</dbReference>
<dbReference type="InterPro" id="IPR004167">
    <property type="entry name" value="PSBD"/>
</dbReference>
<feature type="domain" description="Lipoyl-binding" evidence="8">
    <location>
        <begin position="1"/>
        <end position="76"/>
    </location>
</feature>
<reference evidence="11" key="1">
    <citation type="journal article" date="2019" name="Int. J. Syst. Evol. Microbiol.">
        <title>The Global Catalogue of Microorganisms (GCM) 10K type strain sequencing project: providing services to taxonomists for standard genome sequencing and annotation.</title>
        <authorList>
            <consortium name="The Broad Institute Genomics Platform"/>
            <consortium name="The Broad Institute Genome Sequencing Center for Infectious Disease"/>
            <person name="Wu L."/>
            <person name="Ma J."/>
        </authorList>
    </citation>
    <scope>NUCLEOTIDE SEQUENCE [LARGE SCALE GENOMIC DNA]</scope>
    <source>
        <strain evidence="11">CECT 7706</strain>
    </source>
</reference>
<dbReference type="Gene3D" id="3.30.559.10">
    <property type="entry name" value="Chloramphenicol acetyltransferase-like domain"/>
    <property type="match status" value="1"/>
</dbReference>
<evidence type="ECO:0000256" key="7">
    <source>
        <dbReference type="RuleBase" id="RU003423"/>
    </source>
</evidence>
<comment type="similarity">
    <text evidence="2 7">Belongs to the 2-oxoacid dehydrogenase family.</text>
</comment>
<dbReference type="InterPro" id="IPR050743">
    <property type="entry name" value="2-oxoacid_DH_E2_comp"/>
</dbReference>
<dbReference type="InterPro" id="IPR011053">
    <property type="entry name" value="Single_hybrid_motif"/>
</dbReference>
<organism evidence="10 11">
    <name type="scientific">Cyclobacterium jeungdonense</name>
    <dbReference type="NCBI Taxonomy" id="708087"/>
    <lineage>
        <taxon>Bacteria</taxon>
        <taxon>Pseudomonadati</taxon>
        <taxon>Bacteroidota</taxon>
        <taxon>Cytophagia</taxon>
        <taxon>Cytophagales</taxon>
        <taxon>Cyclobacteriaceae</taxon>
        <taxon>Cyclobacterium</taxon>
    </lineage>
</organism>
<dbReference type="Proteomes" id="UP001236663">
    <property type="component" value="Unassembled WGS sequence"/>
</dbReference>
<dbReference type="PROSITE" id="PS51826">
    <property type="entry name" value="PSBD"/>
    <property type="match status" value="1"/>
</dbReference>
<keyword evidence="6 7" id="KW-0012">Acyltransferase</keyword>
<sequence length="407" mass="44535">MIEFKMPSLGADMEDGTLVEWRKKPGDLINRGDIIADVDTQKGLIEIEVFEEGIIERLLLEEGVKVPVGTLMAVLRPLDGETEDKDTSSVISPEEPEIREEAAVKPSIEKEERRVKITPLAKRIAQENKVDFSVIEGTGPEGAIVKKDIEKTMAGSAVPSKEVVRPDEQAKAASPTIKKELRTPSTKAIRTAVAAAMSKSNREIPHYFLEKKINMSNAMSWLKEINSHRPVQKRLLAAALLIKSVAASLDEVPDLNGVWEDELVIKNEINIGFVVSLRAGGIVVPSLKNADLKSVDEIMEWLNDVIPRARSFNLRSSELSDSTVTISSLGEGGADKVFGIIYPPQVAIIGFGNIIEEPVAQDGMIGIHPMLFVTLSGDHRATDGMIGSRFLTALNKHLQTPEKLGRV</sequence>
<dbReference type="InterPro" id="IPR001078">
    <property type="entry name" value="2-oxoacid_DH_actylTfrase"/>
</dbReference>
<evidence type="ECO:0000256" key="1">
    <source>
        <dbReference type="ARBA" id="ARBA00001938"/>
    </source>
</evidence>
<feature type="domain" description="Peripheral subunit-binding (PSBD)" evidence="9">
    <location>
        <begin position="116"/>
        <end position="153"/>
    </location>
</feature>
<keyword evidence="4 7" id="KW-0808">Transferase</keyword>
<evidence type="ECO:0000256" key="2">
    <source>
        <dbReference type="ARBA" id="ARBA00007317"/>
    </source>
</evidence>
<comment type="cofactor">
    <cofactor evidence="1 7">
        <name>(R)-lipoate</name>
        <dbReference type="ChEBI" id="CHEBI:83088"/>
    </cofactor>
</comment>
<protein>
    <recommendedName>
        <fullName evidence="7">Dihydrolipoamide acetyltransferase component of pyruvate dehydrogenase complex</fullName>
        <ecNumber evidence="7">2.3.1.-</ecNumber>
    </recommendedName>
</protein>
<evidence type="ECO:0000256" key="6">
    <source>
        <dbReference type="ARBA" id="ARBA00023315"/>
    </source>
</evidence>
<dbReference type="Gene3D" id="2.40.50.100">
    <property type="match status" value="1"/>
</dbReference>
<dbReference type="SUPFAM" id="SSF47005">
    <property type="entry name" value="Peripheral subunit-binding domain of 2-oxo acid dehydrogenase complex"/>
    <property type="match status" value="1"/>
</dbReference>
<dbReference type="InterPro" id="IPR023213">
    <property type="entry name" value="CAT-like_dom_sf"/>
</dbReference>
<dbReference type="GO" id="GO:0016746">
    <property type="term" value="F:acyltransferase activity"/>
    <property type="evidence" value="ECO:0007669"/>
    <property type="project" value="UniProtKB-KW"/>
</dbReference>
<evidence type="ECO:0000256" key="4">
    <source>
        <dbReference type="ARBA" id="ARBA00022679"/>
    </source>
</evidence>
<dbReference type="EC" id="2.3.1.-" evidence="7"/>
<dbReference type="InterPro" id="IPR000089">
    <property type="entry name" value="Biotin_lipoyl"/>
</dbReference>
<dbReference type="SUPFAM" id="SSF52777">
    <property type="entry name" value="CoA-dependent acyltransferases"/>
    <property type="match status" value="1"/>
</dbReference>